<sequence>MDFEWKYRVIKRTFRNPHEHVDTVAFSIYEVYRDDKDDIVAIAARESDPSGDTAEEFKADIGAMVE</sequence>
<evidence type="ECO:0000313" key="1">
    <source>
        <dbReference type="EMBL" id="KKL23002.1"/>
    </source>
</evidence>
<protein>
    <submittedName>
        <fullName evidence="1">Uncharacterized protein</fullName>
    </submittedName>
</protein>
<dbReference type="AlphaFoldDB" id="A0A0F9C9K3"/>
<organism evidence="1">
    <name type="scientific">marine sediment metagenome</name>
    <dbReference type="NCBI Taxonomy" id="412755"/>
    <lineage>
        <taxon>unclassified sequences</taxon>
        <taxon>metagenomes</taxon>
        <taxon>ecological metagenomes</taxon>
    </lineage>
</organism>
<dbReference type="EMBL" id="LAZR01037136">
    <property type="protein sequence ID" value="KKL23002.1"/>
    <property type="molecule type" value="Genomic_DNA"/>
</dbReference>
<name>A0A0F9C9K3_9ZZZZ</name>
<reference evidence="1" key="1">
    <citation type="journal article" date="2015" name="Nature">
        <title>Complex archaea that bridge the gap between prokaryotes and eukaryotes.</title>
        <authorList>
            <person name="Spang A."/>
            <person name="Saw J.H."/>
            <person name="Jorgensen S.L."/>
            <person name="Zaremba-Niedzwiedzka K."/>
            <person name="Martijn J."/>
            <person name="Lind A.E."/>
            <person name="van Eijk R."/>
            <person name="Schleper C."/>
            <person name="Guy L."/>
            <person name="Ettema T.J."/>
        </authorList>
    </citation>
    <scope>NUCLEOTIDE SEQUENCE</scope>
</reference>
<proteinExistence type="predicted"/>
<accession>A0A0F9C9K3</accession>
<gene>
    <name evidence="1" type="ORF">LCGC14_2429770</name>
</gene>
<feature type="non-terminal residue" evidence="1">
    <location>
        <position position="66"/>
    </location>
</feature>
<comment type="caution">
    <text evidence="1">The sequence shown here is derived from an EMBL/GenBank/DDBJ whole genome shotgun (WGS) entry which is preliminary data.</text>
</comment>